<keyword evidence="3" id="KW-0378">Hydrolase</keyword>
<reference evidence="3 4" key="1">
    <citation type="submission" date="2021-03" db="EMBL/GenBank/DDBJ databases">
        <title>Sequencing the genomes of 1000 actinobacteria strains.</title>
        <authorList>
            <person name="Klenk H.-P."/>
        </authorList>
    </citation>
    <scope>NUCLEOTIDE SEQUENCE [LARGE SCALE GENOMIC DNA]</scope>
    <source>
        <strain evidence="3 4">DSM 12544</strain>
    </source>
</reference>
<dbReference type="EC" id="3.5.1.-" evidence="3"/>
<feature type="domain" description="Peptidase M20 dimerisation" evidence="2">
    <location>
        <begin position="216"/>
        <end position="310"/>
    </location>
</feature>
<dbReference type="InterPro" id="IPR002933">
    <property type="entry name" value="Peptidase_M20"/>
</dbReference>
<evidence type="ECO:0000313" key="4">
    <source>
        <dbReference type="Proteomes" id="UP001519331"/>
    </source>
</evidence>
<accession>A0ABS4SZ50</accession>
<feature type="region of interest" description="Disordered" evidence="1">
    <location>
        <begin position="1"/>
        <end position="21"/>
    </location>
</feature>
<evidence type="ECO:0000313" key="3">
    <source>
        <dbReference type="EMBL" id="MBP2317470.1"/>
    </source>
</evidence>
<gene>
    <name evidence="3" type="ORF">JOF45_000489</name>
</gene>
<proteinExistence type="predicted"/>
<sequence length="419" mass="44139">MSSDVTESGVTGSAVTGSAATGAGPALISRAAGVVDSLGERLVEIRRELHQHPELSFQEKETTRRLVEWLREAGLEPQTLPETTGLYVDIGPQEAPFAAGFRGDMDALPLDEVTDLPYASQNPGAAHACGHDIHTTVMMGLALTLDHLHREVGLENRYRVIFQPAEETMPGGAKEVVSQGLLTPLPRIFALHCDPKLTVGSVGTRIGAITSASDLVRIDVSGRGGHTSRPHLTEDVVGALGHLATTVPAVLARRIDVRSGVSLVWGTIRAGNAANAIPAAGTLAGTMRILDADAWKEAGGVLAPIVEQAANSYGVDVQLEHVRGVPPVINDETETARVDTAAKEILGSGCLALAEQSMGGEDFAWMTQEIPGSMFRLGTRTPDGPSFDLHRGDYAPDERAIGVGVKVMAAVALRSRMSP</sequence>
<dbReference type="SUPFAM" id="SSF53187">
    <property type="entry name" value="Zn-dependent exopeptidases"/>
    <property type="match status" value="1"/>
</dbReference>
<dbReference type="NCBIfam" id="TIGR01891">
    <property type="entry name" value="amidohydrolases"/>
    <property type="match status" value="1"/>
</dbReference>
<protein>
    <submittedName>
        <fullName evidence="3">Amidohydrolase</fullName>
        <ecNumber evidence="3">3.5.1.-</ecNumber>
    </submittedName>
</protein>
<keyword evidence="4" id="KW-1185">Reference proteome</keyword>
<dbReference type="InterPro" id="IPR017439">
    <property type="entry name" value="Amidohydrolase"/>
</dbReference>
<dbReference type="SUPFAM" id="SSF55031">
    <property type="entry name" value="Bacterial exopeptidase dimerisation domain"/>
    <property type="match status" value="1"/>
</dbReference>
<dbReference type="RefSeq" id="WP_210047669.1">
    <property type="nucleotide sequence ID" value="NZ_JAGINX010000001.1"/>
</dbReference>
<dbReference type="Gene3D" id="3.30.70.360">
    <property type="match status" value="1"/>
</dbReference>
<dbReference type="Pfam" id="PF07687">
    <property type="entry name" value="M20_dimer"/>
    <property type="match status" value="1"/>
</dbReference>
<evidence type="ECO:0000259" key="2">
    <source>
        <dbReference type="Pfam" id="PF07687"/>
    </source>
</evidence>
<dbReference type="PANTHER" id="PTHR11014:SF63">
    <property type="entry name" value="METALLOPEPTIDASE, PUTATIVE (AFU_ORTHOLOGUE AFUA_6G09600)-RELATED"/>
    <property type="match status" value="1"/>
</dbReference>
<dbReference type="PANTHER" id="PTHR11014">
    <property type="entry name" value="PEPTIDASE M20 FAMILY MEMBER"/>
    <property type="match status" value="1"/>
</dbReference>
<dbReference type="Gene3D" id="3.40.630.10">
    <property type="entry name" value="Zn peptidases"/>
    <property type="match status" value="1"/>
</dbReference>
<dbReference type="PIRSF" id="PIRSF005962">
    <property type="entry name" value="Pept_M20D_amidohydro"/>
    <property type="match status" value="1"/>
</dbReference>
<dbReference type="Pfam" id="PF01546">
    <property type="entry name" value="Peptidase_M20"/>
    <property type="match status" value="1"/>
</dbReference>
<dbReference type="InterPro" id="IPR011650">
    <property type="entry name" value="Peptidase_M20_dimer"/>
</dbReference>
<organism evidence="3 4">
    <name type="scientific">Nesterenkonia lacusekhoensis</name>
    <dbReference type="NCBI Taxonomy" id="150832"/>
    <lineage>
        <taxon>Bacteria</taxon>
        <taxon>Bacillati</taxon>
        <taxon>Actinomycetota</taxon>
        <taxon>Actinomycetes</taxon>
        <taxon>Micrococcales</taxon>
        <taxon>Micrococcaceae</taxon>
        <taxon>Nesterenkonia</taxon>
    </lineage>
</organism>
<dbReference type="Proteomes" id="UP001519331">
    <property type="component" value="Unassembled WGS sequence"/>
</dbReference>
<comment type="caution">
    <text evidence="3">The sequence shown here is derived from an EMBL/GenBank/DDBJ whole genome shotgun (WGS) entry which is preliminary data.</text>
</comment>
<evidence type="ECO:0000256" key="1">
    <source>
        <dbReference type="SAM" id="MobiDB-lite"/>
    </source>
</evidence>
<dbReference type="GO" id="GO:0016787">
    <property type="term" value="F:hydrolase activity"/>
    <property type="evidence" value="ECO:0007669"/>
    <property type="project" value="UniProtKB-KW"/>
</dbReference>
<name>A0ABS4SZ50_9MICC</name>
<dbReference type="InterPro" id="IPR036264">
    <property type="entry name" value="Bact_exopeptidase_dim_dom"/>
</dbReference>
<dbReference type="EMBL" id="JAGINX010000001">
    <property type="protein sequence ID" value="MBP2317470.1"/>
    <property type="molecule type" value="Genomic_DNA"/>
</dbReference>